<protein>
    <submittedName>
        <fullName evidence="1">Uncharacterized protein</fullName>
    </submittedName>
</protein>
<name>A0A2W5GGM3_9SPHI</name>
<proteinExistence type="predicted"/>
<comment type="caution">
    <text evidence="1">The sequence shown here is derived from an EMBL/GenBank/DDBJ whole genome shotgun (WGS) entry which is preliminary data.</text>
</comment>
<accession>A0A2W5GGM3</accession>
<sequence length="232" mass="26182">MNKETTPILIWEDLSERERIRAKYETIKSELQKFLDNYNKIEVPDLQDPSLKRKLAVLTSDEFAELFRMHETILFDKLTNGEGIIVSGVALNKAKALEIIEKPEGWSMLVDSIEELKSISPNGNPLSNLRGFFSFNTIKDMFIVDSNGSGIDYSEQCNKMIEATGKQYAKSEKAIAMYEFAKEAIALFKEKGLDRTFGIKGADAMSSVLKDSIATIDWNTGVFRPTGYLRSL</sequence>
<dbReference type="EMBL" id="QFOI01000297">
    <property type="protein sequence ID" value="PZP44846.1"/>
    <property type="molecule type" value="Genomic_DNA"/>
</dbReference>
<dbReference type="AlphaFoldDB" id="A0A2W5GGM3"/>
<dbReference type="Proteomes" id="UP000249645">
    <property type="component" value="Unassembled WGS sequence"/>
</dbReference>
<organism evidence="1 2">
    <name type="scientific">Pseudopedobacter saltans</name>
    <dbReference type="NCBI Taxonomy" id="151895"/>
    <lineage>
        <taxon>Bacteria</taxon>
        <taxon>Pseudomonadati</taxon>
        <taxon>Bacteroidota</taxon>
        <taxon>Sphingobacteriia</taxon>
        <taxon>Sphingobacteriales</taxon>
        <taxon>Sphingobacteriaceae</taxon>
        <taxon>Pseudopedobacter</taxon>
    </lineage>
</organism>
<reference evidence="1 2" key="1">
    <citation type="submission" date="2017-11" db="EMBL/GenBank/DDBJ databases">
        <title>Infants hospitalized years apart are colonized by the same room-sourced microbial strains.</title>
        <authorList>
            <person name="Brooks B."/>
            <person name="Olm M.R."/>
            <person name="Firek B.A."/>
            <person name="Baker R."/>
            <person name="Thomas B.C."/>
            <person name="Morowitz M.J."/>
            <person name="Banfield J.F."/>
        </authorList>
    </citation>
    <scope>NUCLEOTIDE SEQUENCE [LARGE SCALE GENOMIC DNA]</scope>
    <source>
        <strain evidence="1">S2_009_000_R2_76</strain>
    </source>
</reference>
<evidence type="ECO:0000313" key="1">
    <source>
        <dbReference type="EMBL" id="PZP44846.1"/>
    </source>
</evidence>
<gene>
    <name evidence="1" type="ORF">DI598_14070</name>
</gene>
<evidence type="ECO:0000313" key="2">
    <source>
        <dbReference type="Proteomes" id="UP000249645"/>
    </source>
</evidence>